<comment type="similarity">
    <text evidence="1">Belongs to the barstar family.</text>
</comment>
<reference evidence="3 4" key="1">
    <citation type="submission" date="2018-08" db="EMBL/GenBank/DDBJ databases">
        <title>Lysobacter soli KCTC 22011, whole genome shotgun sequence.</title>
        <authorList>
            <person name="Zhang X."/>
            <person name="Feng G."/>
            <person name="Zhu H."/>
        </authorList>
    </citation>
    <scope>NUCLEOTIDE SEQUENCE [LARGE SCALE GENOMIC DNA]</scope>
    <source>
        <strain evidence="3 4">KCTC 22011</strain>
    </source>
</reference>
<comment type="caution">
    <text evidence="3">The sequence shown here is derived from an EMBL/GenBank/DDBJ whole genome shotgun (WGS) entry which is preliminary data.</text>
</comment>
<dbReference type="InterPro" id="IPR000468">
    <property type="entry name" value="Barstar"/>
</dbReference>
<proteinExistence type="inferred from homology"/>
<keyword evidence="4" id="KW-1185">Reference proteome</keyword>
<evidence type="ECO:0000313" key="3">
    <source>
        <dbReference type="EMBL" id="RDY65473.1"/>
    </source>
</evidence>
<evidence type="ECO:0000259" key="2">
    <source>
        <dbReference type="Pfam" id="PF01337"/>
    </source>
</evidence>
<dbReference type="AlphaFoldDB" id="A0A3D8V859"/>
<dbReference type="Gene3D" id="3.30.370.10">
    <property type="entry name" value="Barstar-like"/>
    <property type="match status" value="1"/>
</dbReference>
<gene>
    <name evidence="3" type="ORF">DX912_17380</name>
</gene>
<sequence length="152" mass="16676">MGIEGDAMSAVDLRTILADPEHGGAYFIDDRDGEAMAQTAAGLDFAVMRVDLSDCVDKADLMARLAKAGGFPAGFGANWDALSDVLRDMSWRAAPGYVWLIEHAGAWRETYPEDFDTFLEILNEAAFEWAHEDVAFWALLPFPGDQLTALED</sequence>
<evidence type="ECO:0000256" key="1">
    <source>
        <dbReference type="ARBA" id="ARBA00006845"/>
    </source>
</evidence>
<dbReference type="Proteomes" id="UP000256829">
    <property type="component" value="Unassembled WGS sequence"/>
</dbReference>
<accession>A0A3D8V859</accession>
<dbReference type="Pfam" id="PF01337">
    <property type="entry name" value="Barstar"/>
    <property type="match status" value="1"/>
</dbReference>
<dbReference type="SUPFAM" id="SSF52038">
    <property type="entry name" value="Barstar-related"/>
    <property type="match status" value="1"/>
</dbReference>
<protein>
    <recommendedName>
        <fullName evidence="2">Barstar (barnase inhibitor) domain-containing protein</fullName>
    </recommendedName>
</protein>
<dbReference type="InterPro" id="IPR035905">
    <property type="entry name" value="Barstar-like_sf"/>
</dbReference>
<organism evidence="3 4">
    <name type="scientific">Lysobacter soli</name>
    <dbReference type="NCBI Taxonomy" id="453783"/>
    <lineage>
        <taxon>Bacteria</taxon>
        <taxon>Pseudomonadati</taxon>
        <taxon>Pseudomonadota</taxon>
        <taxon>Gammaproteobacteria</taxon>
        <taxon>Lysobacterales</taxon>
        <taxon>Lysobacteraceae</taxon>
        <taxon>Lysobacter</taxon>
    </lineage>
</organism>
<dbReference type="EMBL" id="QTJR01000018">
    <property type="protein sequence ID" value="RDY65473.1"/>
    <property type="molecule type" value="Genomic_DNA"/>
</dbReference>
<evidence type="ECO:0000313" key="4">
    <source>
        <dbReference type="Proteomes" id="UP000256829"/>
    </source>
</evidence>
<dbReference type="CDD" id="cd05141">
    <property type="entry name" value="Barstar_evA4336-like"/>
    <property type="match status" value="1"/>
</dbReference>
<name>A0A3D8V859_9GAMM</name>
<feature type="domain" description="Barstar (barnase inhibitor)" evidence="2">
    <location>
        <begin position="46"/>
        <end position="140"/>
    </location>
</feature>